<sequence>MPEAELERRILELRGMSLDIGDIHAFLRETAELLGSPPVYVTGPEVRFYWKADERLIELSPSIWRNGGEVTVQMQAFDSDGSVVNDWRLTFEYADGPGELPYIWYRTLTTLPPEENYWQECWQGFMTSTWEQFEGGFQHTIDNMADDVALTPEEWRGEGPSLTWSLGGHSPWDSVTFTADAAGTDIVVDGYGRLSARLPRGARVQGQDGWATLTRLMAGLARPGAPALVTDLGSVEATGMELLVSMPADPVNATDPHWDRAADGSEDEADSLLGCSWEEYVRATDPPEPPQFPGKREEAPLDIRLDAQQTVDLVEALISCDDAQDVLLHLGAAAGPGDSDRTPFVSPQGWSATVRPAQGLFSYQSVKVYPCARPEDAFFDQEESLAHALALAAELERRYGAPIKRCTGSHGYISPVFNILGQGVKLSMILDISLDISRYHLTV</sequence>
<reference evidence="1 2" key="1">
    <citation type="submission" date="2020-07" db="EMBL/GenBank/DDBJ databases">
        <title>MOT database genomes.</title>
        <authorList>
            <person name="Joseph S."/>
            <person name="Aduse-Opoku J."/>
            <person name="Hashim A."/>
            <person name="Wade W."/>
            <person name="Curtis M."/>
        </authorList>
    </citation>
    <scope>NUCLEOTIDE SEQUENCE [LARGE SCALE GENOMIC DNA]</scope>
    <source>
        <strain evidence="1 2">WMus004</strain>
    </source>
</reference>
<organism evidence="1 2">
    <name type="scientific">Actinomyces bowdenii</name>
    <dbReference type="NCBI Taxonomy" id="131109"/>
    <lineage>
        <taxon>Bacteria</taxon>
        <taxon>Bacillati</taxon>
        <taxon>Actinomycetota</taxon>
        <taxon>Actinomycetes</taxon>
        <taxon>Actinomycetales</taxon>
        <taxon>Actinomycetaceae</taxon>
        <taxon>Actinomyces</taxon>
    </lineage>
</organism>
<dbReference type="AlphaFoldDB" id="A0A853EK91"/>
<proteinExistence type="predicted"/>
<name>A0A853EK91_9ACTO</name>
<gene>
    <name evidence="1" type="ORF">HZZ05_08670</name>
</gene>
<evidence type="ECO:0000313" key="1">
    <source>
        <dbReference type="EMBL" id="NYS69584.1"/>
    </source>
</evidence>
<comment type="caution">
    <text evidence="1">The sequence shown here is derived from an EMBL/GenBank/DDBJ whole genome shotgun (WGS) entry which is preliminary data.</text>
</comment>
<dbReference type="RefSeq" id="WP_179900858.1">
    <property type="nucleotide sequence ID" value="NZ_JACBXV010000118.1"/>
</dbReference>
<evidence type="ECO:0000313" key="2">
    <source>
        <dbReference type="Proteomes" id="UP000572528"/>
    </source>
</evidence>
<protein>
    <submittedName>
        <fullName evidence="1">Uncharacterized protein</fullName>
    </submittedName>
</protein>
<dbReference type="Proteomes" id="UP000572528">
    <property type="component" value="Unassembled WGS sequence"/>
</dbReference>
<dbReference type="EMBL" id="JACBXV010000118">
    <property type="protein sequence ID" value="NYS69584.1"/>
    <property type="molecule type" value="Genomic_DNA"/>
</dbReference>
<accession>A0A853EK91</accession>